<protein>
    <recommendedName>
        <fullName evidence="2">Pyridoxamine 5'-phosphate oxidase putative domain-containing protein</fullName>
    </recommendedName>
</protein>
<reference evidence="1" key="1">
    <citation type="submission" date="2019-08" db="EMBL/GenBank/DDBJ databases">
        <authorList>
            <person name="Kucharzyk K."/>
            <person name="Murdoch R.W."/>
            <person name="Higgins S."/>
            <person name="Loffler F."/>
        </authorList>
    </citation>
    <scope>NUCLEOTIDE SEQUENCE</scope>
</reference>
<dbReference type="PANTHER" id="PTHR34071:SF2">
    <property type="entry name" value="FLAVIN-NUCLEOTIDE-BINDING PROTEIN"/>
    <property type="match status" value="1"/>
</dbReference>
<comment type="caution">
    <text evidence="1">The sequence shown here is derived from an EMBL/GenBank/DDBJ whole genome shotgun (WGS) entry which is preliminary data.</text>
</comment>
<dbReference type="PANTHER" id="PTHR34071">
    <property type="entry name" value="5-NITROIMIDAZOLE ANTIBIOTICS RESISTANCE PROTEIN, NIMA-FAMILY-RELATED PROTEIN-RELATED"/>
    <property type="match status" value="1"/>
</dbReference>
<evidence type="ECO:0008006" key="2">
    <source>
        <dbReference type="Google" id="ProtNLM"/>
    </source>
</evidence>
<dbReference type="AlphaFoldDB" id="A0A645IA21"/>
<evidence type="ECO:0000313" key="1">
    <source>
        <dbReference type="EMBL" id="MPN48177.1"/>
    </source>
</evidence>
<proteinExistence type="predicted"/>
<name>A0A645IA21_9ZZZZ</name>
<accession>A0A645IA21</accession>
<organism evidence="1">
    <name type="scientific">bioreactor metagenome</name>
    <dbReference type="NCBI Taxonomy" id="1076179"/>
    <lineage>
        <taxon>unclassified sequences</taxon>
        <taxon>metagenomes</taxon>
        <taxon>ecological metagenomes</taxon>
    </lineage>
</organism>
<gene>
    <name evidence="1" type="ORF">SDC9_195782</name>
</gene>
<dbReference type="SUPFAM" id="SSF50475">
    <property type="entry name" value="FMN-binding split barrel"/>
    <property type="match status" value="1"/>
</dbReference>
<sequence>MGKTQPIAEKFTTNYESAIVFGKAEEVYSEEKYNALIRILDKYSKDYMEPGIEHIKEANNRVKVIKISIENVTGKARR</sequence>
<dbReference type="Gene3D" id="2.30.110.10">
    <property type="entry name" value="Electron Transport, Fmn-binding Protein, Chain A"/>
    <property type="match status" value="1"/>
</dbReference>
<dbReference type="InterPro" id="IPR012349">
    <property type="entry name" value="Split_barrel_FMN-bd"/>
</dbReference>
<dbReference type="EMBL" id="VSSQ01110245">
    <property type="protein sequence ID" value="MPN48177.1"/>
    <property type="molecule type" value="Genomic_DNA"/>
</dbReference>